<dbReference type="Proteomes" id="UP000239650">
    <property type="component" value="Unassembled WGS sequence"/>
</dbReference>
<comment type="similarity">
    <text evidence="6">Belongs to the KhpB RNA-binding protein family.</text>
</comment>
<evidence type="ECO:0000259" key="8">
    <source>
        <dbReference type="PROSITE" id="PS51061"/>
    </source>
</evidence>
<dbReference type="Gene3D" id="3.30.300.20">
    <property type="match status" value="1"/>
</dbReference>
<dbReference type="Pfam" id="PF14804">
    <property type="entry name" value="Jag_N"/>
    <property type="match status" value="1"/>
</dbReference>
<evidence type="ECO:0000313" key="13">
    <source>
        <dbReference type="Proteomes" id="UP000239650"/>
    </source>
</evidence>
<evidence type="ECO:0000256" key="4">
    <source>
        <dbReference type="ARBA" id="ARBA00023186"/>
    </source>
</evidence>
<dbReference type="InterPro" id="IPR036867">
    <property type="entry name" value="R3H_dom_sf"/>
</dbReference>
<comment type="subcellular location">
    <subcellularLocation>
        <location evidence="6">Cytoplasm</location>
    </subcellularLocation>
</comment>
<evidence type="ECO:0000313" key="11">
    <source>
        <dbReference type="EMBL" id="WGI19161.1"/>
    </source>
</evidence>
<evidence type="ECO:0000256" key="2">
    <source>
        <dbReference type="ARBA" id="ARBA00022884"/>
    </source>
</evidence>
<keyword evidence="2 6" id="KW-0694">RNA-binding</keyword>
<dbReference type="Proteomes" id="UP000234349">
    <property type="component" value="Unassembled WGS sequence"/>
</dbReference>
<dbReference type="GO" id="GO:0005737">
    <property type="term" value="C:cytoplasm"/>
    <property type="evidence" value="ECO:0007669"/>
    <property type="project" value="UniProtKB-SubCell"/>
</dbReference>
<evidence type="ECO:0000313" key="9">
    <source>
        <dbReference type="EMBL" id="PKX76041.1"/>
    </source>
</evidence>
<comment type="subunit">
    <text evidence="6">Forms a complex with KhpA.</text>
</comment>
<dbReference type="SMART" id="SM01245">
    <property type="entry name" value="Jag_N"/>
    <property type="match status" value="1"/>
</dbReference>
<evidence type="ECO:0000313" key="12">
    <source>
        <dbReference type="Proteomes" id="UP000234349"/>
    </source>
</evidence>
<dbReference type="GeneID" id="57132816"/>
<dbReference type="InterPro" id="IPR038247">
    <property type="entry name" value="Jag_N_dom_sf"/>
</dbReference>
<dbReference type="InterPro" id="IPR001374">
    <property type="entry name" value="R3H_dom"/>
</dbReference>
<dbReference type="NCBIfam" id="NF041568">
    <property type="entry name" value="Jag_EloR"/>
    <property type="match status" value="1"/>
</dbReference>
<feature type="domain" description="R3H" evidence="8">
    <location>
        <begin position="172"/>
        <end position="238"/>
    </location>
</feature>
<reference evidence="9 12" key="1">
    <citation type="submission" date="2016-09" db="EMBL/GenBank/DDBJ databases">
        <authorList>
            <person name="Inglin R.C."/>
        </authorList>
    </citation>
    <scope>NUCLEOTIDE SEQUENCE [LARGE SCALE GENOMIC DNA]</scope>
    <source>
        <strain evidence="9 12">RI-517</strain>
    </source>
</reference>
<evidence type="ECO:0000313" key="10">
    <source>
        <dbReference type="EMBL" id="SPE21563.1"/>
    </source>
</evidence>
<dbReference type="PROSITE" id="PS51061">
    <property type="entry name" value="R3H"/>
    <property type="match status" value="1"/>
</dbReference>
<dbReference type="EMBL" id="OKRC01000006">
    <property type="protein sequence ID" value="SPE21563.1"/>
    <property type="molecule type" value="Genomic_DNA"/>
</dbReference>
<dbReference type="CDD" id="cd02644">
    <property type="entry name" value="R3H_jag"/>
    <property type="match status" value="1"/>
</dbReference>
<dbReference type="EMBL" id="MKGH01000060">
    <property type="protein sequence ID" value="PKX76041.1"/>
    <property type="molecule type" value="Genomic_DNA"/>
</dbReference>
<comment type="domain">
    <text evidence="6">Has an N-terminal Jag-N domain and 2 RNA-binding domains (KH and R3H).</text>
</comment>
<dbReference type="InterPro" id="IPR034079">
    <property type="entry name" value="R3H_KhpB"/>
</dbReference>
<dbReference type="Gene3D" id="3.30.1370.50">
    <property type="entry name" value="R3H-like domain"/>
    <property type="match status" value="1"/>
</dbReference>
<dbReference type="InterPro" id="IPR032782">
    <property type="entry name" value="KhpB_N"/>
</dbReference>
<dbReference type="InterPro" id="IPR039247">
    <property type="entry name" value="KhpB"/>
</dbReference>
<gene>
    <name evidence="11" type="primary">jag</name>
    <name evidence="6" type="synonym">eloR</name>
    <name evidence="6" type="synonym">khpB</name>
    <name evidence="9" type="ORF">CUR37_09790</name>
    <name evidence="10" type="ORF">LAS9267_01447</name>
    <name evidence="11" type="ORF">QBD03_10635</name>
</gene>
<dbReference type="EMBL" id="CP122959">
    <property type="protein sequence ID" value="WGI19161.1"/>
    <property type="molecule type" value="Genomic_DNA"/>
</dbReference>
<dbReference type="HAMAP" id="MF_00867">
    <property type="entry name" value="KhpB"/>
    <property type="match status" value="1"/>
</dbReference>
<dbReference type="InterPro" id="IPR009019">
    <property type="entry name" value="KH_sf_prok-type"/>
</dbReference>
<dbReference type="SUPFAM" id="SSF82708">
    <property type="entry name" value="R3H domain"/>
    <property type="match status" value="1"/>
</dbReference>
<dbReference type="SUPFAM" id="SSF54814">
    <property type="entry name" value="Prokaryotic type KH domain (KH-domain type II)"/>
    <property type="match status" value="1"/>
</dbReference>
<evidence type="ECO:0000256" key="3">
    <source>
        <dbReference type="ARBA" id="ARBA00022960"/>
    </source>
</evidence>
<evidence type="ECO:0000256" key="7">
    <source>
        <dbReference type="SAM" id="MobiDB-lite"/>
    </source>
</evidence>
<protein>
    <recommendedName>
        <fullName evidence="6">RNA-binding protein KhpB</fullName>
    </recommendedName>
    <alternativeName>
        <fullName evidence="6">RNA-binding protein EloR</fullName>
    </alternativeName>
</protein>
<reference evidence="11" key="3">
    <citation type="submission" date="2023-04" db="EMBL/GenBank/DDBJ databases">
        <title>Novel strain of Lactilactobacillus sakei and use thereof.</title>
        <authorList>
            <person name="Kim S.Y."/>
        </authorList>
    </citation>
    <scope>NUCLEOTIDE SEQUENCE</scope>
    <source>
        <strain evidence="11">HUP1</strain>
    </source>
</reference>
<comment type="caution">
    <text evidence="6">Lacks conserved residue(s) required for the propagation of feature annotation.</text>
</comment>
<reference evidence="10 13" key="2">
    <citation type="submission" date="2018-02" db="EMBL/GenBank/DDBJ databases">
        <authorList>
            <person name="Rodrigo-Torres L."/>
            <person name="Arahal R. D."/>
            <person name="Lucena T."/>
        </authorList>
    </citation>
    <scope>NUCLEOTIDE SEQUENCE [LARGE SCALE GENOMIC DNA]</scope>
    <source>
        <strain evidence="10 13">CECT 9267</strain>
    </source>
</reference>
<dbReference type="Proteomes" id="UP001179858">
    <property type="component" value="Chromosome"/>
</dbReference>
<name>A0A095ACP5_LATSK</name>
<dbReference type="SMART" id="SM00393">
    <property type="entry name" value="R3H"/>
    <property type="match status" value="1"/>
</dbReference>
<dbReference type="InterPro" id="IPR015946">
    <property type="entry name" value="KH_dom-like_a/b"/>
</dbReference>
<dbReference type="GO" id="GO:0009252">
    <property type="term" value="P:peptidoglycan biosynthetic process"/>
    <property type="evidence" value="ECO:0007669"/>
    <property type="project" value="UniProtKB-UniRule"/>
</dbReference>
<accession>A0A095ACP5</accession>
<dbReference type="GO" id="GO:0003723">
    <property type="term" value="F:RNA binding"/>
    <property type="evidence" value="ECO:0007669"/>
    <property type="project" value="UniProtKB-UniRule"/>
</dbReference>
<keyword evidence="1 6" id="KW-0963">Cytoplasm</keyword>
<dbReference type="PANTHER" id="PTHR35800">
    <property type="entry name" value="PROTEIN JAG"/>
    <property type="match status" value="1"/>
</dbReference>
<sequence>MPTFEGKDIQAAIDAGLAALKLTRDKVTVDVLEEGKKGFLGFGKQPAIVTLNPITVAEPTPVEPEQPSVEDVATEPADQPEKAPMRQSREATIEALKQYITDITAQIGTPVTMTVTKEHKQVIFHLKTTKEGLLIGKHGKTINALQYLAQTYYDHHTKGKQLMMLDVGDYRQRRATIVKHLADKAAREVVATGKAVTLEPMPAFERKIVHGYLTNNRHVQTHSEGRGDRRVIVVESARSF</sequence>
<dbReference type="GO" id="GO:0008360">
    <property type="term" value="P:regulation of cell shape"/>
    <property type="evidence" value="ECO:0007669"/>
    <property type="project" value="UniProtKB-KW"/>
</dbReference>
<dbReference type="CDD" id="cd02414">
    <property type="entry name" value="KH-II_Jag"/>
    <property type="match status" value="1"/>
</dbReference>
<feature type="region of interest" description="Disordered" evidence="7">
    <location>
        <begin position="59"/>
        <end position="87"/>
    </location>
</feature>
<keyword evidence="5 6" id="KW-0961">Cell wall biogenesis/degradation</keyword>
<keyword evidence="4 6" id="KW-0143">Chaperone</keyword>
<dbReference type="AlphaFoldDB" id="A0A095ACP5"/>
<evidence type="ECO:0000256" key="6">
    <source>
        <dbReference type="HAMAP-Rule" id="MF_00867"/>
    </source>
</evidence>
<organism evidence="10 13">
    <name type="scientific">Latilactobacillus sakei</name>
    <name type="common">Lactobacillus sakei</name>
    <dbReference type="NCBI Taxonomy" id="1599"/>
    <lineage>
        <taxon>Bacteria</taxon>
        <taxon>Bacillati</taxon>
        <taxon>Bacillota</taxon>
        <taxon>Bacilli</taxon>
        <taxon>Lactobacillales</taxon>
        <taxon>Lactobacillaceae</taxon>
        <taxon>Latilactobacillus</taxon>
    </lineage>
</organism>
<dbReference type="Gene3D" id="3.30.30.80">
    <property type="entry name" value="probable RNA-binding protein from clostridium symbiosum atcc 14940"/>
    <property type="match status" value="1"/>
</dbReference>
<keyword evidence="3 6" id="KW-0133">Cell shape</keyword>
<evidence type="ECO:0000256" key="5">
    <source>
        <dbReference type="ARBA" id="ARBA00023316"/>
    </source>
</evidence>
<evidence type="ECO:0000256" key="1">
    <source>
        <dbReference type="ARBA" id="ARBA00022490"/>
    </source>
</evidence>
<dbReference type="GO" id="GO:0071555">
    <property type="term" value="P:cell wall organization"/>
    <property type="evidence" value="ECO:0007669"/>
    <property type="project" value="UniProtKB-KW"/>
</dbReference>
<dbReference type="Pfam" id="PF13083">
    <property type="entry name" value="KH_KhpA-B"/>
    <property type="match status" value="1"/>
</dbReference>
<dbReference type="RefSeq" id="WP_016264307.1">
    <property type="nucleotide sequence ID" value="NZ_CABFKU010000034.1"/>
</dbReference>
<dbReference type="Pfam" id="PF01424">
    <property type="entry name" value="R3H"/>
    <property type="match status" value="1"/>
</dbReference>
<dbReference type="PANTHER" id="PTHR35800:SF1">
    <property type="entry name" value="RNA-BINDING PROTEIN KHPB"/>
    <property type="match status" value="1"/>
</dbReference>
<comment type="function">
    <text evidence="6">A probable RNA chaperone. Forms a complex with KhpA which binds to cellular RNA and controls its expression. Plays a role in peptidoglycan (PG) homeostasis and cell length regulation.</text>
</comment>
<proteinExistence type="inferred from homology"/>
<dbReference type="InterPro" id="IPR038008">
    <property type="entry name" value="Jag_KH"/>
</dbReference>